<organism evidence="1 2">
    <name type="scientific">Sus scrofa</name>
    <name type="common">Pig</name>
    <dbReference type="NCBI Taxonomy" id="9823"/>
    <lineage>
        <taxon>Eukaryota</taxon>
        <taxon>Metazoa</taxon>
        <taxon>Chordata</taxon>
        <taxon>Craniata</taxon>
        <taxon>Vertebrata</taxon>
        <taxon>Euteleostomi</taxon>
        <taxon>Mammalia</taxon>
        <taxon>Eutheria</taxon>
        <taxon>Laurasiatheria</taxon>
        <taxon>Artiodactyla</taxon>
        <taxon>Suina</taxon>
        <taxon>Suidae</taxon>
        <taxon>Sus</taxon>
    </lineage>
</organism>
<dbReference type="Proteomes" id="UP000314985">
    <property type="component" value="Chromosome 9"/>
</dbReference>
<proteinExistence type="predicted"/>
<evidence type="ECO:0000313" key="1">
    <source>
        <dbReference type="Ensembl" id="ENSSSCP00070041110.1"/>
    </source>
</evidence>
<evidence type="ECO:0000313" key="2">
    <source>
        <dbReference type="Proteomes" id="UP000314985"/>
    </source>
</evidence>
<protein>
    <submittedName>
        <fullName evidence="1">Uncharacterized protein</fullName>
    </submittedName>
</protein>
<name>A0A4X1VH03_PIG</name>
<dbReference type="AlphaFoldDB" id="A0A4X1VH03"/>
<sequence length="180" mass="18648">YGTHSPVLPTLTPVPALLNLPSLASRPLLPAPACSSASAASVRFPSLTAEGALRVAQGHTLKKSPFVLSAAKGGAVRLRAVHAQAWPQNLGSGTRREGRRVFMVSHTPCCDHKSLFHTPTPHLPVIYPPLSPVQPKSRLSSSLLVYPNAERGGGSTGGVFRGPAPAPAGPAPTGLLGLWP</sequence>
<dbReference type="Ensembl" id="ENSSSCT00070048677.1">
    <property type="protein sequence ID" value="ENSSSCP00070041104.1"/>
    <property type="gene ID" value="ENSSSCG00070024375.1"/>
</dbReference>
<reference evidence="1 2" key="1">
    <citation type="submission" date="2017-08" db="EMBL/GenBank/DDBJ databases">
        <title>USMARCv1.0.</title>
        <authorList>
            <person name="Hannum G.I."/>
            <person name="Koren S."/>
            <person name="Schroeder S.G."/>
            <person name="Chin S.C."/>
            <person name="Nonneman D.J."/>
            <person name="Becker S.A."/>
            <person name="Rosen B.D."/>
            <person name="Bickhart D.M."/>
            <person name="Putnam N.H."/>
            <person name="Green R.E."/>
            <person name="Tuggle C.K."/>
            <person name="Liu H."/>
            <person name="Rohrer G.A."/>
            <person name="Warr A."/>
            <person name="Hall R."/>
            <person name="Kim K."/>
            <person name="Hume D.A."/>
            <person name="Talbot R."/>
            <person name="Chow W."/>
            <person name="Howe K."/>
            <person name="Schwartz A.S."/>
            <person name="Watson M."/>
            <person name="Archibald A.L."/>
            <person name="Phillippy A.M."/>
            <person name="Smith T.P.L."/>
        </authorList>
    </citation>
    <scope>NUCLEOTIDE SEQUENCE [LARGE SCALE GENOMIC DNA]</scope>
</reference>
<accession>A0A4X1VH03</accession>
<reference evidence="1" key="2">
    <citation type="submission" date="2025-05" db="UniProtKB">
        <authorList>
            <consortium name="Ensembl"/>
        </authorList>
    </citation>
    <scope>IDENTIFICATION</scope>
</reference>
<dbReference type="Ensembl" id="ENSSSCT00070048683.1">
    <property type="protein sequence ID" value="ENSSSCP00070041110.1"/>
    <property type="gene ID" value="ENSSSCG00070024375.1"/>
</dbReference>